<evidence type="ECO:0000256" key="2">
    <source>
        <dbReference type="SAM" id="SignalP"/>
    </source>
</evidence>
<feature type="region of interest" description="Disordered" evidence="1">
    <location>
        <begin position="24"/>
        <end position="49"/>
    </location>
</feature>
<protein>
    <recommendedName>
        <fullName evidence="5">Lipoprotein</fullName>
    </recommendedName>
</protein>
<dbReference type="RefSeq" id="WP_271999482.1">
    <property type="nucleotide sequence ID" value="NZ_JAQNDN010000010.1"/>
</dbReference>
<comment type="caution">
    <text evidence="3">The sequence shown here is derived from an EMBL/GenBank/DDBJ whole genome shotgun (WGS) entry which is preliminary data.</text>
</comment>
<keyword evidence="4" id="KW-1185">Reference proteome</keyword>
<dbReference type="PROSITE" id="PS51257">
    <property type="entry name" value="PROKAR_LIPOPROTEIN"/>
    <property type="match status" value="1"/>
</dbReference>
<evidence type="ECO:0000256" key="1">
    <source>
        <dbReference type="SAM" id="MobiDB-lite"/>
    </source>
</evidence>
<feature type="region of interest" description="Disordered" evidence="1">
    <location>
        <begin position="991"/>
        <end position="1017"/>
    </location>
</feature>
<dbReference type="EMBL" id="JAQNDN010000010">
    <property type="protein sequence ID" value="MDC0669697.1"/>
    <property type="molecule type" value="Genomic_DNA"/>
</dbReference>
<organism evidence="3 4">
    <name type="scientific">Nannocystis radixulma</name>
    <dbReference type="NCBI Taxonomy" id="2995305"/>
    <lineage>
        <taxon>Bacteria</taxon>
        <taxon>Pseudomonadati</taxon>
        <taxon>Myxococcota</taxon>
        <taxon>Polyangia</taxon>
        <taxon>Nannocystales</taxon>
        <taxon>Nannocystaceae</taxon>
        <taxon>Nannocystis</taxon>
    </lineage>
</organism>
<proteinExistence type="predicted"/>
<name>A0ABT5B9G5_9BACT</name>
<feature type="chain" id="PRO_5046114885" description="Lipoprotein" evidence="2">
    <location>
        <begin position="21"/>
        <end position="1017"/>
    </location>
</feature>
<sequence length="1017" mass="108827">MRRPAPRWFAPLLAAPLLLAGCGDQTNNKSEKTGSNEEVGTPQPTARVEEAPDPLPALRAGTSAPAEHAELKAALAAYRVEGEAEYLEVKIAVTGDDLSLDWDRLHIELADAAPGAVGVMATGTGATEAVLQIRRPKSPARPEALRGALYARRWDAGKNGWVRVPFAAEGAPALADDAGLQARWAEAMAQVLGDAWNEPHPWKQFASGRILTWLKGQPGSKSLAGADLLRNRPPRADLTQLMDTTTGVLSMQEALQHDRGLRLPRAEGPRTVAIADCKPPPLAAHPFAAMQAALPNPGGGTVEALAAVTPAEFWYARVDDVRLLLRLLDEADTWITPVVQVLQQNPEDRGLTARYQRQLGLRRSDLTRLFGHTVVGEVAVVGSDPYLREGTDVTLIFALKQPEVFDAELARQLEGYRGEIAGVETTTVTLSGVPVQRAADPSGQIRQHRARVGELAFVSNSPGALARVLAAAQGQAPRLADEPDLKYMLARDPGTHQALAFLSDKFIAAVVGPQQKILAARRQEALAELLVPGYAALLHGWLFGHAPKDTKELTAAGLLAADELKHADGAAITFAPGQAARSSWGSPDALTPLIDLPPLEKVSAVERDAYDNFARTYQTYWQQFIDPVAIRLDVRDEAASAVADVDVRVLPLISATDYSEIASIVGDSRVTVTAQDRGLSAVWAVGADSGLRRDMDQLMRTLTGKGDVGLGWLGDWVMLGVDDRAGLVGLLSQWDDTAQLPPKRERDALQDLELWRSVGKFPVYAIAEVKNPTMLVATLAALKTTVESVAPGMVEWGEVARHRDLPIVRIGVSPGAPLLPDQAIARAFGIHYVQTGAAIVVGLDRPTITRVIDDLLDGRLPKPGAATDPQFVVQTRTEVGAPLWTALLWMLQGQANTATKSALRSAEILLRGDPQATANAGGLARLGLSYFGFAPLNAHGTPEFVLRPEGAADPLQGSAIAPTFPALPIPGSPIERLMQRLTAIRGEVSFDKEPDAAGPNARSLHTKFSIHLGPQAP</sequence>
<dbReference type="Proteomes" id="UP001217838">
    <property type="component" value="Unassembled WGS sequence"/>
</dbReference>
<accession>A0ABT5B9G5</accession>
<reference evidence="3 4" key="1">
    <citation type="submission" date="2022-11" db="EMBL/GenBank/DDBJ databases">
        <title>Minimal conservation of predation-associated metabolite biosynthetic gene clusters underscores biosynthetic potential of Myxococcota including descriptions for ten novel species: Archangium lansinium sp. nov., Myxococcus landrumus sp. nov., Nannocystis bai.</title>
        <authorList>
            <person name="Ahearne A."/>
            <person name="Stevens C."/>
            <person name="Dowd S."/>
        </authorList>
    </citation>
    <scope>NUCLEOTIDE SEQUENCE [LARGE SCALE GENOMIC DNA]</scope>
    <source>
        <strain evidence="3 4">NCELM</strain>
    </source>
</reference>
<feature type="signal peptide" evidence="2">
    <location>
        <begin position="1"/>
        <end position="20"/>
    </location>
</feature>
<gene>
    <name evidence="3" type="ORF">POL58_18230</name>
</gene>
<keyword evidence="2" id="KW-0732">Signal</keyword>
<evidence type="ECO:0008006" key="5">
    <source>
        <dbReference type="Google" id="ProtNLM"/>
    </source>
</evidence>
<evidence type="ECO:0000313" key="3">
    <source>
        <dbReference type="EMBL" id="MDC0669697.1"/>
    </source>
</evidence>
<evidence type="ECO:0000313" key="4">
    <source>
        <dbReference type="Proteomes" id="UP001217838"/>
    </source>
</evidence>